<evidence type="ECO:0000313" key="3">
    <source>
        <dbReference type="Proteomes" id="UP001165498"/>
    </source>
</evidence>
<dbReference type="Proteomes" id="UP001165498">
    <property type="component" value="Unassembled WGS sequence"/>
</dbReference>
<comment type="caution">
    <text evidence="2">The sequence shown here is derived from an EMBL/GenBank/DDBJ whole genome shotgun (WGS) entry which is preliminary data.</text>
</comment>
<protein>
    <recommendedName>
        <fullName evidence="4">Transmembrane protein</fullName>
    </recommendedName>
</protein>
<gene>
    <name evidence="2" type="ORF">NM961_00985</name>
</gene>
<keyword evidence="1" id="KW-1133">Transmembrane helix</keyword>
<name>A0ABT1QLD7_9GAMM</name>
<evidence type="ECO:0000256" key="1">
    <source>
        <dbReference type="SAM" id="Phobius"/>
    </source>
</evidence>
<dbReference type="EMBL" id="JANFQO010000001">
    <property type="protein sequence ID" value="MCQ4163272.1"/>
    <property type="molecule type" value="Genomic_DNA"/>
</dbReference>
<proteinExistence type="predicted"/>
<keyword evidence="1" id="KW-0812">Transmembrane</keyword>
<dbReference type="RefSeq" id="WP_255910315.1">
    <property type="nucleotide sequence ID" value="NZ_JANFQO010000001.1"/>
</dbReference>
<reference evidence="2" key="1">
    <citation type="submission" date="2022-07" db="EMBL/GenBank/DDBJ databases">
        <title>Tahibacter sp., a new gammaproteobacterium isolated from the silt sample collected at pig farm.</title>
        <authorList>
            <person name="Chen H."/>
        </authorList>
    </citation>
    <scope>NUCLEOTIDE SEQUENCE</scope>
    <source>
        <strain evidence="2">P2K</strain>
    </source>
</reference>
<sequence length="247" mass="27038">MIRTFLKFSVLSLVIVLAGSGVVALDVEHFAVVMMVALGGLFVLPALLSRWIAPRSRGLRLAAVFLGGGCTIAVFCVDNAWLGRIADAAPELLREAPLTAAYRPAGWRIAREFALDTPMTVARGRHVGTYWIAPLLAPGWKRGDPVIAWVAASTYLSGKVGRLPLSDWDRPGEVVRFTRFTPHWRLARRAAGQHGLNLPEDIALFAWRPDAAQAMHEQAMQLLTLLGAINGTWLLCVLAAAWRRKTV</sequence>
<feature type="transmembrane region" description="Helical" evidence="1">
    <location>
        <begin position="34"/>
        <end position="53"/>
    </location>
</feature>
<evidence type="ECO:0000313" key="2">
    <source>
        <dbReference type="EMBL" id="MCQ4163272.1"/>
    </source>
</evidence>
<keyword evidence="3" id="KW-1185">Reference proteome</keyword>
<keyword evidence="1" id="KW-0472">Membrane</keyword>
<organism evidence="2 3">
    <name type="scientific">Tahibacter harae</name>
    <dbReference type="NCBI Taxonomy" id="2963937"/>
    <lineage>
        <taxon>Bacteria</taxon>
        <taxon>Pseudomonadati</taxon>
        <taxon>Pseudomonadota</taxon>
        <taxon>Gammaproteobacteria</taxon>
        <taxon>Lysobacterales</taxon>
        <taxon>Rhodanobacteraceae</taxon>
        <taxon>Tahibacter</taxon>
    </lineage>
</organism>
<accession>A0ABT1QLD7</accession>
<feature type="transmembrane region" description="Helical" evidence="1">
    <location>
        <begin position="222"/>
        <end position="242"/>
    </location>
</feature>
<evidence type="ECO:0008006" key="4">
    <source>
        <dbReference type="Google" id="ProtNLM"/>
    </source>
</evidence>